<dbReference type="Proteomes" id="UP000249464">
    <property type="component" value="Unassembled WGS sequence"/>
</dbReference>
<gene>
    <name evidence="1" type="primary">BQ5605_C018g08624</name>
    <name evidence="1" type="ORF">BQ5605_C018G08624</name>
</gene>
<accession>A0A2X0MRG9</accession>
<protein>
    <submittedName>
        <fullName evidence="1">BQ5605_C018g08624 protein</fullName>
    </submittedName>
</protein>
<evidence type="ECO:0000313" key="1">
    <source>
        <dbReference type="EMBL" id="SGY25483.1"/>
    </source>
</evidence>
<reference evidence="1 2" key="1">
    <citation type="submission" date="2016-11" db="EMBL/GenBank/DDBJ databases">
        <authorList>
            <person name="Jaros S."/>
            <person name="Januszkiewicz K."/>
            <person name="Wedrychowicz H."/>
        </authorList>
    </citation>
    <scope>NUCLEOTIDE SEQUENCE [LARGE SCALE GENOMIC DNA]</scope>
</reference>
<name>A0A2X0MRG9_9BASI</name>
<organism evidence="1 2">
    <name type="scientific">Microbotryum silenes-dioicae</name>
    <dbReference type="NCBI Taxonomy" id="796604"/>
    <lineage>
        <taxon>Eukaryota</taxon>
        <taxon>Fungi</taxon>
        <taxon>Dikarya</taxon>
        <taxon>Basidiomycota</taxon>
        <taxon>Pucciniomycotina</taxon>
        <taxon>Microbotryomycetes</taxon>
        <taxon>Microbotryales</taxon>
        <taxon>Microbotryaceae</taxon>
        <taxon>Microbotryum</taxon>
    </lineage>
</organism>
<dbReference type="EMBL" id="FQNC01000020">
    <property type="protein sequence ID" value="SGY25483.1"/>
    <property type="molecule type" value="Genomic_DNA"/>
</dbReference>
<sequence length="72" mass="7738">MEIGGASITVVFLSVGSTMKTIRVDRILEVGFGGEEHPEGHDNAQDDSSEIWVGSEIRVGSEMGRSTSFKPI</sequence>
<keyword evidence="2" id="KW-1185">Reference proteome</keyword>
<dbReference type="AlphaFoldDB" id="A0A2X0MRG9"/>
<proteinExistence type="predicted"/>
<evidence type="ECO:0000313" key="2">
    <source>
        <dbReference type="Proteomes" id="UP000249464"/>
    </source>
</evidence>